<protein>
    <submittedName>
        <fullName evidence="2">Uncharacterized protein</fullName>
    </submittedName>
</protein>
<gene>
    <name evidence="2" type="ORF">KIW84_062442</name>
</gene>
<dbReference type="Gramene" id="Psat06G0244200-T1">
    <property type="protein sequence ID" value="KAI5396236.1"/>
    <property type="gene ID" value="KIW84_062442"/>
</dbReference>
<sequence length="272" mass="30330">MSSCFATASHHHYPAGNGHGLVLHPLVPVIAQPSLVVSNKFSNRGTSVKHTECSHNTTEASEKNLWSSSQVENNFEAIVPDGAIVAIQDANQHMYFTIDGEENSFRIGGAIHYSLAGERHLFRDYTLYTGDLGTTYLVFKAFQVIKHLDDLNLCLKIVKACDSASAKFSRVTFICRCAGVCAFGVVIAKHVGDERLVDYYLRQFKEIKLPHDFPCEDDAQVRPKNDKQKNTQDLKKKDENKPNVFCGGYYSVNLQPKANNPFVNNVEVDFGI</sequence>
<dbReference type="GO" id="GO:0031179">
    <property type="term" value="P:peptide modification"/>
    <property type="evidence" value="ECO:0007669"/>
    <property type="project" value="InterPro"/>
</dbReference>
<feature type="region of interest" description="Disordered" evidence="1">
    <location>
        <begin position="220"/>
        <end position="240"/>
    </location>
</feature>
<keyword evidence="3" id="KW-1185">Reference proteome</keyword>
<evidence type="ECO:0000256" key="1">
    <source>
        <dbReference type="SAM" id="MobiDB-lite"/>
    </source>
</evidence>
<dbReference type="InterPro" id="IPR007822">
    <property type="entry name" value="LANC-like"/>
</dbReference>
<dbReference type="GO" id="GO:0005975">
    <property type="term" value="P:carbohydrate metabolic process"/>
    <property type="evidence" value="ECO:0007669"/>
    <property type="project" value="InterPro"/>
</dbReference>
<organism evidence="2 3">
    <name type="scientific">Pisum sativum</name>
    <name type="common">Garden pea</name>
    <name type="synonym">Lathyrus oleraceus</name>
    <dbReference type="NCBI Taxonomy" id="3888"/>
    <lineage>
        <taxon>Eukaryota</taxon>
        <taxon>Viridiplantae</taxon>
        <taxon>Streptophyta</taxon>
        <taxon>Embryophyta</taxon>
        <taxon>Tracheophyta</taxon>
        <taxon>Spermatophyta</taxon>
        <taxon>Magnoliopsida</taxon>
        <taxon>eudicotyledons</taxon>
        <taxon>Gunneridae</taxon>
        <taxon>Pentapetalae</taxon>
        <taxon>rosids</taxon>
        <taxon>fabids</taxon>
        <taxon>Fabales</taxon>
        <taxon>Fabaceae</taxon>
        <taxon>Papilionoideae</taxon>
        <taxon>50 kb inversion clade</taxon>
        <taxon>NPAAA clade</taxon>
        <taxon>Hologalegina</taxon>
        <taxon>IRL clade</taxon>
        <taxon>Fabeae</taxon>
        <taxon>Lathyrus</taxon>
    </lineage>
</organism>
<name>A0A9D4W6F8_PEA</name>
<evidence type="ECO:0000313" key="2">
    <source>
        <dbReference type="EMBL" id="KAI5396236.1"/>
    </source>
</evidence>
<comment type="caution">
    <text evidence="2">The sequence shown here is derived from an EMBL/GenBank/DDBJ whole genome shotgun (WGS) entry which is preliminary data.</text>
</comment>
<reference evidence="2 3" key="1">
    <citation type="journal article" date="2022" name="Nat. Genet.">
        <title>Improved pea reference genome and pan-genome highlight genomic features and evolutionary characteristics.</title>
        <authorList>
            <person name="Yang T."/>
            <person name="Liu R."/>
            <person name="Luo Y."/>
            <person name="Hu S."/>
            <person name="Wang D."/>
            <person name="Wang C."/>
            <person name="Pandey M.K."/>
            <person name="Ge S."/>
            <person name="Xu Q."/>
            <person name="Li N."/>
            <person name="Li G."/>
            <person name="Huang Y."/>
            <person name="Saxena R.K."/>
            <person name="Ji Y."/>
            <person name="Li M."/>
            <person name="Yan X."/>
            <person name="He Y."/>
            <person name="Liu Y."/>
            <person name="Wang X."/>
            <person name="Xiang C."/>
            <person name="Varshney R.K."/>
            <person name="Ding H."/>
            <person name="Gao S."/>
            <person name="Zong X."/>
        </authorList>
    </citation>
    <scope>NUCLEOTIDE SEQUENCE [LARGE SCALE GENOMIC DNA]</scope>
    <source>
        <strain evidence="2 3">cv. Zhongwan 6</strain>
    </source>
</reference>
<dbReference type="PANTHER" id="PTHR12736">
    <property type="entry name" value="LANC-LIKE PROTEIN"/>
    <property type="match status" value="1"/>
</dbReference>
<dbReference type="Pfam" id="PF05147">
    <property type="entry name" value="LANC_like"/>
    <property type="match status" value="1"/>
</dbReference>
<dbReference type="Proteomes" id="UP001058974">
    <property type="component" value="Chromosome 6"/>
</dbReference>
<dbReference type="PANTHER" id="PTHR12736:SF7">
    <property type="entry name" value="LANC-LIKE PROTEIN 3"/>
    <property type="match status" value="1"/>
</dbReference>
<dbReference type="GO" id="GO:0005886">
    <property type="term" value="C:plasma membrane"/>
    <property type="evidence" value="ECO:0007669"/>
    <property type="project" value="TreeGrafter"/>
</dbReference>
<evidence type="ECO:0000313" key="3">
    <source>
        <dbReference type="Proteomes" id="UP001058974"/>
    </source>
</evidence>
<dbReference type="Gene3D" id="1.50.10.10">
    <property type="match status" value="1"/>
</dbReference>
<dbReference type="InterPro" id="IPR012341">
    <property type="entry name" value="6hp_glycosidase-like_sf"/>
</dbReference>
<dbReference type="AlphaFoldDB" id="A0A9D4W6F8"/>
<dbReference type="EMBL" id="JAMSHJ010000006">
    <property type="protein sequence ID" value="KAI5396236.1"/>
    <property type="molecule type" value="Genomic_DNA"/>
</dbReference>
<proteinExistence type="predicted"/>
<dbReference type="SUPFAM" id="SSF158745">
    <property type="entry name" value="LanC-like"/>
    <property type="match status" value="1"/>
</dbReference>
<accession>A0A9D4W6F8</accession>